<dbReference type="RefSeq" id="XP_004354384.1">
    <property type="nucleotide sequence ID" value="XM_004354332.1"/>
</dbReference>
<feature type="domain" description="MACPF" evidence="6">
    <location>
        <begin position="478"/>
        <end position="808"/>
    </location>
</feature>
<dbReference type="InterPro" id="IPR020864">
    <property type="entry name" value="MACPF"/>
</dbReference>
<dbReference type="OrthoDB" id="21110at2759"/>
<keyword evidence="2" id="KW-0964">Secreted</keyword>
<dbReference type="GeneID" id="14866960"/>
<comment type="subcellular location">
    <subcellularLocation>
        <location evidence="1">Secreted</location>
    </subcellularLocation>
</comment>
<keyword evidence="3" id="KW-0204">Cytolysis</keyword>
<reference evidence="8" key="1">
    <citation type="journal article" date="2011" name="Genome Res.">
        <title>Phylogeny-wide analysis of social amoeba genomes highlights ancient origins for complex intercellular communication.</title>
        <authorList>
            <person name="Heidel A.J."/>
            <person name="Lawal H.M."/>
            <person name="Felder M."/>
            <person name="Schilde C."/>
            <person name="Helps N.R."/>
            <person name="Tunggal B."/>
            <person name="Rivero F."/>
            <person name="John U."/>
            <person name="Schleicher M."/>
            <person name="Eichinger L."/>
            <person name="Platzer M."/>
            <person name="Noegel A.A."/>
            <person name="Schaap P."/>
            <person name="Gloeckner G."/>
        </authorList>
    </citation>
    <scope>NUCLEOTIDE SEQUENCE [LARGE SCALE GENOMIC DNA]</scope>
    <source>
        <strain evidence="8">SH3</strain>
    </source>
</reference>
<accession>F4QAC3</accession>
<dbReference type="GO" id="GO:0031640">
    <property type="term" value="P:killing of cells of another organism"/>
    <property type="evidence" value="ECO:0007669"/>
    <property type="project" value="UniProtKB-KW"/>
</dbReference>
<dbReference type="KEGG" id="dfa:DFA_10484"/>
<sequence length="1198" mass="133502">MRYLKLLIVLSVLLGVSLSAPIYVGQNQGCGLHCEGTSFDPFGSIKEALASGPDRSGRIKFIFIKTGTYTGINNINILVSSSNLVISAENENAIVTIDCQSVGQAFVIEKQSVVTLNGIKIINCSSSKGSSISISQKSSVILDKVQILSSRSDFGSIYVSQSNLVVSNSAFNSNTAMTYGAAIYATQNSKIEIAPGSTFSDNKQLSVVDDQDQYVLFDITVDGAMATVDPTVSLLALCLGSNSTVSDKSTSTSRCSVAPAYTSPSELFGCQQSSIQCTSFFKGFFRADYLCSEESSCAPFQSTYQYQSPFPVLNHQDGPIKGKLVGYFTVPFDTFVSDPSSQTGTVIETNVYLIKNPIHKLTISYSSLSKAVVGQRQMTMEYRLSTDDDFSPLGDLVFYSQYVCGDGIYDPNEQCESDAKSYRYWNQNDDVVCGNGRCDELDPNDCIQDCFRYITQVCPPITTRKGRNIPMYVESDTVGDLLYNTFDWRLPGYQHLSFGFDLVTGEQQATPIFLFDFCSQKETNVVEDTYRGAQYQIPKEMKVVFMPQCSFTQTNKVWNNSEEIKRDMASKTLYSGSISASFSKLPAQVNAEYSQDSSYKRSSTLRKSNSGKIVESSVTCEISRITLTQHPLHPNFIADVLGVNSTNDAYQMIRKYGTHFYASATLGGTLKQFTSTTTSISETEVDTSKEFSSSFNIAVSSPVLDSNAAYGQEYESEESNEERNRFLSETERSTLLISGGRPGCFAPGTNANYGSWTGSVDLLPVPVNYQLLPIRSLIPSLWKTQNGTSIKEIWTTAESFYYKFMTRSNMFDLETELQKENYILYWFPHAPNPLSRNATWDTKINVNPYGRNGKQYFMTSIELGAIPLIDNVLDNFYSCEKNSSTSGCFSSEINIQPPFGLNLDPRHNKVYFSTFQVGGPAVVNFPTIVSPHPSLPGINVVRNVVISSGNTFTLPRVFMWDSSFCRHPMPIPVWTFNFFDSSSMLVQNSEYPGYLRIPAYQTSYQVVTITIHIGKKKSFEYVITNPTPNGVTKLVTLSNSQIAQIMVATSLDFTTDPPSNIDSSENGVLFIKDDTYQYIALSIPSSQSPLSDSFPTPAFQDWSVLRNYDQQMIMTERDFVLDDDYWQQFAFQLPSSKFFPLSMFEKCDAAHMTYYYVEKKHGPTSQDTPMDATKMWDSMIDHLDTLTVPKLYHRTVVI</sequence>
<proteinExistence type="predicted"/>
<protein>
    <recommendedName>
        <fullName evidence="6">MACPF domain-containing protein</fullName>
    </recommendedName>
</protein>
<feature type="chain" id="PRO_5003313882" description="MACPF domain-containing protein" evidence="5">
    <location>
        <begin position="20"/>
        <end position="1198"/>
    </location>
</feature>
<keyword evidence="4" id="KW-1015">Disulfide bond</keyword>
<evidence type="ECO:0000256" key="3">
    <source>
        <dbReference type="ARBA" id="ARBA00022852"/>
    </source>
</evidence>
<dbReference type="Pfam" id="PF01823">
    <property type="entry name" value="MACPF"/>
    <property type="match status" value="1"/>
</dbReference>
<dbReference type="GO" id="GO:0005576">
    <property type="term" value="C:extracellular region"/>
    <property type="evidence" value="ECO:0007669"/>
    <property type="project" value="UniProtKB-SubCell"/>
</dbReference>
<evidence type="ECO:0000256" key="2">
    <source>
        <dbReference type="ARBA" id="ARBA00022525"/>
    </source>
</evidence>
<evidence type="ECO:0000313" key="7">
    <source>
        <dbReference type="EMBL" id="EGG15642.1"/>
    </source>
</evidence>
<evidence type="ECO:0000256" key="1">
    <source>
        <dbReference type="ARBA" id="ARBA00004613"/>
    </source>
</evidence>
<dbReference type="PROSITE" id="PS51412">
    <property type="entry name" value="MACPF_2"/>
    <property type="match status" value="1"/>
</dbReference>
<dbReference type="Proteomes" id="UP000007797">
    <property type="component" value="Unassembled WGS sequence"/>
</dbReference>
<organism evidence="7 8">
    <name type="scientific">Cavenderia fasciculata</name>
    <name type="common">Slime mold</name>
    <name type="synonym">Dictyostelium fasciculatum</name>
    <dbReference type="NCBI Taxonomy" id="261658"/>
    <lineage>
        <taxon>Eukaryota</taxon>
        <taxon>Amoebozoa</taxon>
        <taxon>Evosea</taxon>
        <taxon>Eumycetozoa</taxon>
        <taxon>Dictyostelia</taxon>
        <taxon>Acytosteliales</taxon>
        <taxon>Cavenderiaceae</taxon>
        <taxon>Cavenderia</taxon>
    </lineage>
</organism>
<dbReference type="PANTHER" id="PTHR45742">
    <property type="entry name" value="COMPLEMENT COMPONENT C6"/>
    <property type="match status" value="1"/>
</dbReference>
<feature type="signal peptide" evidence="5">
    <location>
        <begin position="1"/>
        <end position="19"/>
    </location>
</feature>
<evidence type="ECO:0000256" key="4">
    <source>
        <dbReference type="ARBA" id="ARBA00023157"/>
    </source>
</evidence>
<dbReference type="EMBL" id="GL883026">
    <property type="protein sequence ID" value="EGG15642.1"/>
    <property type="molecule type" value="Genomic_DNA"/>
</dbReference>
<dbReference type="InterPro" id="IPR011050">
    <property type="entry name" value="Pectin_lyase_fold/virulence"/>
</dbReference>
<keyword evidence="8" id="KW-1185">Reference proteome</keyword>
<dbReference type="AlphaFoldDB" id="F4QAC3"/>
<gene>
    <name evidence="7" type="ORF">DFA_10484</name>
</gene>
<keyword evidence="5" id="KW-0732">Signal</keyword>
<evidence type="ECO:0000313" key="8">
    <source>
        <dbReference type="Proteomes" id="UP000007797"/>
    </source>
</evidence>
<name>F4QAC3_CACFS</name>
<evidence type="ECO:0000256" key="5">
    <source>
        <dbReference type="SAM" id="SignalP"/>
    </source>
</evidence>
<dbReference type="PANTHER" id="PTHR45742:SF8">
    <property type="entry name" value="FLOCCULATION PROTEIN FLO11"/>
    <property type="match status" value="1"/>
</dbReference>
<dbReference type="SUPFAM" id="SSF51126">
    <property type="entry name" value="Pectin lyase-like"/>
    <property type="match status" value="1"/>
</dbReference>
<evidence type="ECO:0000259" key="6">
    <source>
        <dbReference type="PROSITE" id="PS51412"/>
    </source>
</evidence>